<feature type="domain" description="N-acetyltransferase" evidence="3">
    <location>
        <begin position="6"/>
        <end position="169"/>
    </location>
</feature>
<dbReference type="EMBL" id="CP050063">
    <property type="protein sequence ID" value="QIP14554.1"/>
    <property type="molecule type" value="Genomic_DNA"/>
</dbReference>
<dbReference type="InterPro" id="IPR050832">
    <property type="entry name" value="Bact_Acetyltransf"/>
</dbReference>
<accession>A0A6G9AQE4</accession>
<dbReference type="Pfam" id="PF00583">
    <property type="entry name" value="Acetyltransf_1"/>
    <property type="match status" value="1"/>
</dbReference>
<keyword evidence="5" id="KW-1185">Reference proteome</keyword>
<reference evidence="4 5" key="1">
    <citation type="submission" date="2020-03" db="EMBL/GenBank/DDBJ databases">
        <authorList>
            <person name="Kim M.K."/>
        </authorList>
    </citation>
    <scope>NUCLEOTIDE SEQUENCE [LARGE SCALE GENOMIC DNA]</scope>
    <source>
        <strain evidence="4 5">BT328</strain>
    </source>
</reference>
<dbReference type="PROSITE" id="PS51186">
    <property type="entry name" value="GNAT"/>
    <property type="match status" value="1"/>
</dbReference>
<dbReference type="PANTHER" id="PTHR43877">
    <property type="entry name" value="AMINOALKYLPHOSPHONATE N-ACETYLTRANSFERASE-RELATED-RELATED"/>
    <property type="match status" value="1"/>
</dbReference>
<evidence type="ECO:0000256" key="2">
    <source>
        <dbReference type="ARBA" id="ARBA00023315"/>
    </source>
</evidence>
<dbReference type="Proteomes" id="UP000501802">
    <property type="component" value="Chromosome"/>
</dbReference>
<keyword evidence="2" id="KW-0012">Acyltransferase</keyword>
<name>A0A6G9AQE4_9BACT</name>
<dbReference type="GO" id="GO:0016747">
    <property type="term" value="F:acyltransferase activity, transferring groups other than amino-acyl groups"/>
    <property type="evidence" value="ECO:0007669"/>
    <property type="project" value="InterPro"/>
</dbReference>
<evidence type="ECO:0000313" key="5">
    <source>
        <dbReference type="Proteomes" id="UP000501802"/>
    </source>
</evidence>
<dbReference type="InterPro" id="IPR016181">
    <property type="entry name" value="Acyl_CoA_acyltransferase"/>
</dbReference>
<dbReference type="InterPro" id="IPR000182">
    <property type="entry name" value="GNAT_dom"/>
</dbReference>
<dbReference type="CDD" id="cd04301">
    <property type="entry name" value="NAT_SF"/>
    <property type="match status" value="1"/>
</dbReference>
<dbReference type="RefSeq" id="WP_167210840.1">
    <property type="nucleotide sequence ID" value="NZ_CP050063.1"/>
</dbReference>
<sequence length="176" mass="20135">MVDHQLTYRTATASDIPNIARLTLKSYHDYKAVLTPINWARMEANLSNENLYADLLGKATTFVCEANCRLVGVIFLMPNGNPTSIFPADWSYIRLLGVDPDYRGLRIGRKLTELCIHHAKSTGEIGIALHTSEFMNAARSMYEELGFRQAKELPPMFDKRYWLYKLSFSPIDRDNQ</sequence>
<dbReference type="AlphaFoldDB" id="A0A6G9AQE4"/>
<dbReference type="KEGG" id="spib:G8759_19025"/>
<evidence type="ECO:0000259" key="3">
    <source>
        <dbReference type="PROSITE" id="PS51186"/>
    </source>
</evidence>
<protein>
    <submittedName>
        <fullName evidence="4">GNAT family N-acetyltransferase</fullName>
    </submittedName>
</protein>
<evidence type="ECO:0000313" key="4">
    <source>
        <dbReference type="EMBL" id="QIP14554.1"/>
    </source>
</evidence>
<proteinExistence type="predicted"/>
<gene>
    <name evidence="4" type="ORF">G8759_19025</name>
</gene>
<keyword evidence="1 4" id="KW-0808">Transferase</keyword>
<dbReference type="SUPFAM" id="SSF55729">
    <property type="entry name" value="Acyl-CoA N-acyltransferases (Nat)"/>
    <property type="match status" value="1"/>
</dbReference>
<dbReference type="Gene3D" id="3.40.630.30">
    <property type="match status" value="1"/>
</dbReference>
<organism evidence="4 5">
    <name type="scientific">Spirosoma aureum</name>
    <dbReference type="NCBI Taxonomy" id="2692134"/>
    <lineage>
        <taxon>Bacteria</taxon>
        <taxon>Pseudomonadati</taxon>
        <taxon>Bacteroidota</taxon>
        <taxon>Cytophagia</taxon>
        <taxon>Cytophagales</taxon>
        <taxon>Cytophagaceae</taxon>
        <taxon>Spirosoma</taxon>
    </lineage>
</organism>
<evidence type="ECO:0000256" key="1">
    <source>
        <dbReference type="ARBA" id="ARBA00022679"/>
    </source>
</evidence>